<proteinExistence type="predicted"/>
<reference evidence="3" key="3">
    <citation type="submission" date="2025-09" db="UniProtKB">
        <authorList>
            <consortium name="Ensembl"/>
        </authorList>
    </citation>
    <scope>IDENTIFICATION</scope>
</reference>
<keyword evidence="2" id="KW-0472">Membrane</keyword>
<accession>A0A4W5NE77</accession>
<reference evidence="3" key="2">
    <citation type="submission" date="2025-08" db="UniProtKB">
        <authorList>
            <consortium name="Ensembl"/>
        </authorList>
    </citation>
    <scope>IDENTIFICATION</scope>
</reference>
<dbReference type="PANTHER" id="PTHR33862">
    <property type="entry name" value="OROFACIAL CLEFT 1 CANDIDATE GENE 1 PROTEIN"/>
    <property type="match status" value="1"/>
</dbReference>
<dbReference type="Ensembl" id="ENSHHUT00000051034.1">
    <property type="protein sequence ID" value="ENSHHUP00000049252.1"/>
    <property type="gene ID" value="ENSHHUG00000029818.1"/>
</dbReference>
<sequence length="166" mass="18534">ISLQKLQQKALQQPKQKKSKSAEFLMGDAVVEGIENPAFDGGYSTELSASRASAGREIQRDRQDSTLAAHQQKMELRAPAKPRVSTGNERARNYFDPALVQETNPRRCGMAEVGTEDELELSMPFLIIIVLLTHIYVISGTHVFILKKKINATGNNFKDFAELQFI</sequence>
<evidence type="ECO:0000313" key="3">
    <source>
        <dbReference type="Ensembl" id="ENSHHUP00000049252.1"/>
    </source>
</evidence>
<dbReference type="Proteomes" id="UP000314982">
    <property type="component" value="Unassembled WGS sequence"/>
</dbReference>
<name>A0A4W5NE77_9TELE</name>
<evidence type="ECO:0000256" key="1">
    <source>
        <dbReference type="SAM" id="MobiDB-lite"/>
    </source>
</evidence>
<feature type="compositionally biased region" description="Low complexity" evidence="1">
    <location>
        <begin position="1"/>
        <end position="14"/>
    </location>
</feature>
<dbReference type="Pfam" id="PF15680">
    <property type="entry name" value="OFCC1"/>
    <property type="match status" value="1"/>
</dbReference>
<keyword evidence="2" id="KW-0812">Transmembrane</keyword>
<dbReference type="InterPro" id="IPR031390">
    <property type="entry name" value="OFCC1"/>
</dbReference>
<keyword evidence="4" id="KW-1185">Reference proteome</keyword>
<organism evidence="3 4">
    <name type="scientific">Hucho hucho</name>
    <name type="common">huchen</name>
    <dbReference type="NCBI Taxonomy" id="62062"/>
    <lineage>
        <taxon>Eukaryota</taxon>
        <taxon>Metazoa</taxon>
        <taxon>Chordata</taxon>
        <taxon>Craniata</taxon>
        <taxon>Vertebrata</taxon>
        <taxon>Euteleostomi</taxon>
        <taxon>Actinopterygii</taxon>
        <taxon>Neopterygii</taxon>
        <taxon>Teleostei</taxon>
        <taxon>Protacanthopterygii</taxon>
        <taxon>Salmoniformes</taxon>
        <taxon>Salmonidae</taxon>
        <taxon>Salmoninae</taxon>
        <taxon>Hucho</taxon>
    </lineage>
</organism>
<feature type="region of interest" description="Disordered" evidence="1">
    <location>
        <begin position="1"/>
        <end position="21"/>
    </location>
</feature>
<keyword evidence="2" id="KW-1133">Transmembrane helix</keyword>
<feature type="transmembrane region" description="Helical" evidence="2">
    <location>
        <begin position="125"/>
        <end position="146"/>
    </location>
</feature>
<reference evidence="4" key="1">
    <citation type="submission" date="2018-06" db="EMBL/GenBank/DDBJ databases">
        <title>Genome assembly of Danube salmon.</title>
        <authorList>
            <person name="Macqueen D.J."/>
            <person name="Gundappa M.K."/>
        </authorList>
    </citation>
    <scope>NUCLEOTIDE SEQUENCE [LARGE SCALE GENOMIC DNA]</scope>
</reference>
<dbReference type="AlphaFoldDB" id="A0A4W5NE77"/>
<evidence type="ECO:0000313" key="4">
    <source>
        <dbReference type="Proteomes" id="UP000314982"/>
    </source>
</evidence>
<dbReference type="PANTHER" id="PTHR33862:SF3">
    <property type="entry name" value="OROFACIAL CLEFT 1 CANDIDATE GENE 1 PROTEIN"/>
    <property type="match status" value="1"/>
</dbReference>
<evidence type="ECO:0000256" key="2">
    <source>
        <dbReference type="SAM" id="Phobius"/>
    </source>
</evidence>
<dbReference type="GeneTree" id="ENSGT00940000163681"/>
<protein>
    <submittedName>
        <fullName evidence="3">Uncharacterized protein</fullName>
    </submittedName>
</protein>